<evidence type="ECO:0000313" key="2">
    <source>
        <dbReference type="Proteomes" id="UP000176689"/>
    </source>
</evidence>
<reference evidence="1 2" key="1">
    <citation type="journal article" date="2016" name="Nat. Commun.">
        <title>Thousands of microbial genomes shed light on interconnected biogeochemical processes in an aquifer system.</title>
        <authorList>
            <person name="Anantharaman K."/>
            <person name="Brown C.T."/>
            <person name="Hug L.A."/>
            <person name="Sharon I."/>
            <person name="Castelle C.J."/>
            <person name="Probst A.J."/>
            <person name="Thomas B.C."/>
            <person name="Singh A."/>
            <person name="Wilkins M.J."/>
            <person name="Karaoz U."/>
            <person name="Brodie E.L."/>
            <person name="Williams K.H."/>
            <person name="Hubbard S.S."/>
            <person name="Banfield J.F."/>
        </authorList>
    </citation>
    <scope>NUCLEOTIDE SEQUENCE [LARGE SCALE GENOMIC DNA]</scope>
</reference>
<name>A0A1F6EC16_9BACT</name>
<gene>
    <name evidence="1" type="ORF">A3F27_01045</name>
</gene>
<comment type="caution">
    <text evidence="1">The sequence shown here is derived from an EMBL/GenBank/DDBJ whole genome shotgun (WGS) entry which is preliminary data.</text>
</comment>
<accession>A0A1F6EC16</accession>
<organism evidence="1 2">
    <name type="scientific">Candidatus Kaiserbacteria bacterium RIFCSPHIGHO2_12_FULL_53_13</name>
    <dbReference type="NCBI Taxonomy" id="1798502"/>
    <lineage>
        <taxon>Bacteria</taxon>
        <taxon>Candidatus Kaiseribacteriota</taxon>
    </lineage>
</organism>
<dbReference type="AlphaFoldDB" id="A0A1F6EC16"/>
<dbReference type="EMBL" id="MFLP01000007">
    <property type="protein sequence ID" value="OGG71223.1"/>
    <property type="molecule type" value="Genomic_DNA"/>
</dbReference>
<proteinExistence type="predicted"/>
<evidence type="ECO:0000313" key="1">
    <source>
        <dbReference type="EMBL" id="OGG71223.1"/>
    </source>
</evidence>
<sequence length="122" mass="13892">MKYKHRYITDWQLSIVFLLLFSEWRGQMNSTGTIAVNFFVREAVTRSHGVPVGTPLGDAVKEAVQKYGQPTQPEGVCVFLYSLAGWVPVAQTPENRSLILRAREMVCLIVDNRQGEENYWSV</sequence>
<dbReference type="Proteomes" id="UP000176689">
    <property type="component" value="Unassembled WGS sequence"/>
</dbReference>
<protein>
    <submittedName>
        <fullName evidence="1">Uncharacterized protein</fullName>
    </submittedName>
</protein>